<dbReference type="Pfam" id="PF12397">
    <property type="entry name" value="U3snoRNP10"/>
    <property type="match status" value="1"/>
</dbReference>
<evidence type="ECO:0000256" key="5">
    <source>
        <dbReference type="ARBA" id="ARBA00023242"/>
    </source>
</evidence>
<evidence type="ECO:0000256" key="7">
    <source>
        <dbReference type="PROSITE-ProRule" id="PRU00103"/>
    </source>
</evidence>
<dbReference type="GO" id="GO:0045943">
    <property type="term" value="P:positive regulation of transcription by RNA polymerase I"/>
    <property type="evidence" value="ECO:0007669"/>
    <property type="project" value="TreeGrafter"/>
</dbReference>
<evidence type="ECO:0000313" key="12">
    <source>
        <dbReference type="WBParaSite" id="TCLT_0000603301-mRNA-1"/>
    </source>
</evidence>
<dbReference type="Pfam" id="PF08146">
    <property type="entry name" value="BP28CT"/>
    <property type="match status" value="1"/>
</dbReference>
<dbReference type="InterPro" id="IPR022125">
    <property type="entry name" value="U3snoRNP10_N"/>
</dbReference>
<evidence type="ECO:0000256" key="3">
    <source>
        <dbReference type="ARBA" id="ARBA00022517"/>
    </source>
</evidence>
<dbReference type="GO" id="GO:0030515">
    <property type="term" value="F:snoRNA binding"/>
    <property type="evidence" value="ECO:0007669"/>
    <property type="project" value="TreeGrafter"/>
</dbReference>
<evidence type="ECO:0000313" key="11">
    <source>
        <dbReference type="Proteomes" id="UP000276776"/>
    </source>
</evidence>
<comment type="subcellular location">
    <subcellularLocation>
        <location evidence="1 8">Nucleus</location>
        <location evidence="1 8">Nucleolus</location>
    </subcellularLocation>
</comment>
<dbReference type="SMART" id="SM01036">
    <property type="entry name" value="BP28CT"/>
    <property type="match status" value="1"/>
</dbReference>
<dbReference type="InterPro" id="IPR011989">
    <property type="entry name" value="ARM-like"/>
</dbReference>
<dbReference type="InterPro" id="IPR012954">
    <property type="entry name" value="BP28_C_dom"/>
</dbReference>
<dbReference type="WBParaSite" id="TCLT_0000603301-mRNA-1">
    <property type="protein sequence ID" value="TCLT_0000603301-mRNA-1"/>
    <property type="gene ID" value="TCLT_0000603301"/>
</dbReference>
<reference evidence="10 11" key="2">
    <citation type="submission" date="2018-11" db="EMBL/GenBank/DDBJ databases">
        <authorList>
            <consortium name="Pathogen Informatics"/>
        </authorList>
    </citation>
    <scope>NUCLEOTIDE SEQUENCE [LARGE SCALE GENOMIC DNA]</scope>
</reference>
<dbReference type="Pfam" id="PF23243">
    <property type="entry name" value="HEAT_HEATR1"/>
    <property type="match status" value="1"/>
</dbReference>
<reference evidence="12" key="1">
    <citation type="submission" date="2017-02" db="UniProtKB">
        <authorList>
            <consortium name="WormBaseParasite"/>
        </authorList>
    </citation>
    <scope>IDENTIFICATION</scope>
</reference>
<name>A0A0N5CZU4_THECL</name>
<feature type="domain" description="BP28 C-terminal" evidence="9">
    <location>
        <begin position="1303"/>
        <end position="1473"/>
    </location>
</feature>
<dbReference type="PANTHER" id="PTHR13457:SF1">
    <property type="entry name" value="HEAT REPEAT-CONTAINING PROTEIN 1"/>
    <property type="match status" value="1"/>
</dbReference>
<dbReference type="GO" id="GO:0000462">
    <property type="term" value="P:maturation of SSU-rRNA from tricistronic rRNA transcript (SSU-rRNA, 5.8S rRNA, LSU-rRNA)"/>
    <property type="evidence" value="ECO:0007669"/>
    <property type="project" value="TreeGrafter"/>
</dbReference>
<dbReference type="InterPro" id="IPR056473">
    <property type="entry name" value="HEAT_Utp10/HEAT1"/>
</dbReference>
<feature type="repeat" description="HEAT" evidence="7">
    <location>
        <begin position="1580"/>
        <end position="1618"/>
    </location>
</feature>
<sequence length="1619" mass="184793">MTSLAKQIEQLRTAVSAQLGVERPHVSLLFDKKAASSVYVENAFQIGCAGLEELRKIDPKIAIEEQDLFDEAAANVQRILLTKKENVLLDQKIERVIYQLSPYLHHFAAKQVLEWLIFRYQVQSFSAEVLFIAFLPYHTTNIFGRLLSILDLKRAEYQWTKEYADMESPIPLMKLVNFCTSRNHSLLSQIHNHIERIRELFDSKYIDSKLPHLFTFYTSIIVHLVAVCTVTEDLLSKILPFLGKGLVSDIVSLRLVCLVVISQLCTAVKLTSERLYPVIKLILLKMDNFTVKESIDTLVVICQHQDISNFSLNSQVLILSCVICFSFKTALKIAKKDANLSVSTYIKTLSVLTDVRPFLNTFALSYIPMLFEDGILSTIDSDVENYDIVERHGGFTDNFTDQEEKVSELCSFCISCLDLCMLNDHISKVIFNSIYESLSKRKAIAKIPSTFWKYVRTLAFRFASFNLFFFKWHISLVKSIIKLEDSVYELIDTIKTGDRPLSEAGLEKLMSSAYLNTCEASDLARFCAKAVAVALTEGAYLKTAIKDSLSQLLVDPDFASSLLLRCSEFKTLEPTESSSLDCFETENEKEFEARRAFVLEILIANSSLKASAMLLQQLHKILKESVLRLISSVERTDENGKFLKQLVIRAIVCLVRNPNGYSILAEDLHLDTYVDIIRHTRDHSILRDCLQLLTCVVSVSPKKVLVHLMSIYTFMGDGILKKDNDLTLSVIEETLNVLFSTVMTEKDYSFHDNLVTTCRLFAASVIDIPAHRRDKILRAIARSVGPCYLWAVIAVFFEHYCISWPRKSGLFISKILSFFSRTSAELYEEMSNVLVSEYDAIVQFSCAADIIKYVIKLGGDFMTSEEQTRSVVSEEGNLLKIFDRRKLSIQKLRHYRFSVLGWIVRLLESQEFEAKLSAVSDESYDKLVEIAKHLLLCSVELDDFVIVQTLDSEKSNVQQKNSEQSHLNNYKYWIVVSSRAGIIIEKFQNVLPSRVCGNIVVDVLEQTTERPKLRDLALKFLNNKLLQDDSNACMMKANDLENLVRKFNSWLQPVGNEIDVDLCQKSAYTLRLIARNISSSMSFERFCETLKLTVKLLSDRSIYDEVATGSLLLLAGELMRFQRVKNAVLYSNTLTTVCTEILFALLENHPTVEIVSKVRNSLSKDRNLEKRKSLASHDTNDNYFASGDALLVCSLICLQRILENFAEFVYKHVSTILIVVSRLCQAYNYLPIMMVNSSRHVPTISTSSAAQQRIFLIVRALSKIELRLVLSPFDEACKTLMAEPAAVSILFKIFSSMNELKSRNVLLKYIVEVCNVFLRGLDIRTINMVFEKKEMIDNAEISVIDSFLGVVDNLTELEFRMISKSIDMRLQESVSPDANFEIRYRLITIFRFLNQFYDSYKNLSLPHFGRFFSYLPNLFAKCNAHLTGDLIEDTRSLVIRNCGDSVIAAVSLNDLLIALIDFVKNCARHRTFFTLQVLSLRLSFIKFFFCRERAKSILDPLINELENTKIPSHEIRCVPHLAECLYNVIDCQNEMLMDVINKIVLKTRSERSKVRYRTLLILERLFERMGNAVAPALPSVLPFLTELLEDDNKKVEMQCDAVINILRKNFGEEIAEGYA</sequence>
<dbReference type="Gene3D" id="1.25.10.10">
    <property type="entry name" value="Leucine-rich Repeat Variant"/>
    <property type="match status" value="1"/>
</dbReference>
<dbReference type="PANTHER" id="PTHR13457">
    <property type="entry name" value="BAP28"/>
    <property type="match status" value="1"/>
</dbReference>
<dbReference type="InterPro" id="IPR016024">
    <property type="entry name" value="ARM-type_fold"/>
</dbReference>
<keyword evidence="11" id="KW-1185">Reference proteome</keyword>
<evidence type="ECO:0000256" key="1">
    <source>
        <dbReference type="ARBA" id="ARBA00004604"/>
    </source>
</evidence>
<dbReference type="GO" id="GO:0034455">
    <property type="term" value="C:t-UTP complex"/>
    <property type="evidence" value="ECO:0007669"/>
    <property type="project" value="TreeGrafter"/>
</dbReference>
<dbReference type="OrthoDB" id="31183at2759"/>
<dbReference type="GO" id="GO:0030686">
    <property type="term" value="C:90S preribosome"/>
    <property type="evidence" value="ECO:0007669"/>
    <property type="project" value="TreeGrafter"/>
</dbReference>
<dbReference type="OMA" id="HVMSVFT"/>
<comment type="similarity">
    <text evidence="2 8">Belongs to the HEATR1/UTP10 family.</text>
</comment>
<dbReference type="PROSITE" id="PS50077">
    <property type="entry name" value="HEAT_REPEAT"/>
    <property type="match status" value="1"/>
</dbReference>
<keyword evidence="3 8" id="KW-0690">Ribosome biogenesis</keyword>
<evidence type="ECO:0000256" key="4">
    <source>
        <dbReference type="ARBA" id="ARBA00022552"/>
    </source>
</evidence>
<proteinExistence type="inferred from homology"/>
<dbReference type="EMBL" id="UYYF01004382">
    <property type="protein sequence ID" value="VDN03335.1"/>
    <property type="molecule type" value="Genomic_DNA"/>
</dbReference>
<keyword evidence="6 8" id="KW-0687">Ribonucleoprotein</keyword>
<evidence type="ECO:0000313" key="10">
    <source>
        <dbReference type="EMBL" id="VDN03335.1"/>
    </source>
</evidence>
<accession>A0A0N5CZU4</accession>
<dbReference type="InterPro" id="IPR021133">
    <property type="entry name" value="HEAT_type_2"/>
</dbReference>
<organism evidence="12">
    <name type="scientific">Thelazia callipaeda</name>
    <name type="common">Oriental eyeworm</name>
    <name type="synonym">Parasitic nematode</name>
    <dbReference type="NCBI Taxonomy" id="103827"/>
    <lineage>
        <taxon>Eukaryota</taxon>
        <taxon>Metazoa</taxon>
        <taxon>Ecdysozoa</taxon>
        <taxon>Nematoda</taxon>
        <taxon>Chromadorea</taxon>
        <taxon>Rhabditida</taxon>
        <taxon>Spirurina</taxon>
        <taxon>Spiruromorpha</taxon>
        <taxon>Thelazioidea</taxon>
        <taxon>Thelaziidae</taxon>
        <taxon>Thelazia</taxon>
    </lineage>
</organism>
<keyword evidence="4 8" id="KW-0698">rRNA processing</keyword>
<keyword evidence="5 8" id="KW-0539">Nucleus</keyword>
<dbReference type="SUPFAM" id="SSF48371">
    <property type="entry name" value="ARM repeat"/>
    <property type="match status" value="1"/>
</dbReference>
<dbReference type="GO" id="GO:0032040">
    <property type="term" value="C:small-subunit processome"/>
    <property type="evidence" value="ECO:0007669"/>
    <property type="project" value="TreeGrafter"/>
</dbReference>
<evidence type="ECO:0000256" key="8">
    <source>
        <dbReference type="RuleBase" id="RU367065"/>
    </source>
</evidence>
<gene>
    <name evidence="10" type="ORF">TCLT_LOCUS6022</name>
</gene>
<evidence type="ECO:0000259" key="9">
    <source>
        <dbReference type="SMART" id="SM01036"/>
    </source>
</evidence>
<dbReference type="STRING" id="103827.A0A0N5CZU4"/>
<dbReference type="Proteomes" id="UP000276776">
    <property type="component" value="Unassembled WGS sequence"/>
</dbReference>
<evidence type="ECO:0000256" key="2">
    <source>
        <dbReference type="ARBA" id="ARBA00010559"/>
    </source>
</evidence>
<dbReference type="InterPro" id="IPR040191">
    <property type="entry name" value="UTP10"/>
</dbReference>
<comment type="function">
    <text evidence="8">Involved in nucleolar processing of pre-18S ribosomal RNA.</text>
</comment>
<evidence type="ECO:0000256" key="6">
    <source>
        <dbReference type="ARBA" id="ARBA00023274"/>
    </source>
</evidence>
<protein>
    <recommendedName>
        <fullName evidence="8">HEAT repeat-containing protein 1</fullName>
    </recommendedName>
</protein>